<name>A0A9P4Z4Z0_9HYPO</name>
<gene>
    <name evidence="1" type="ORF">GMORB2_0501</name>
</gene>
<proteinExistence type="predicted"/>
<evidence type="ECO:0000313" key="2">
    <source>
        <dbReference type="Proteomes" id="UP000749293"/>
    </source>
</evidence>
<keyword evidence="2" id="KW-1185">Reference proteome</keyword>
<protein>
    <submittedName>
        <fullName evidence="1">Uncharacterized protein</fullName>
    </submittedName>
</protein>
<dbReference type="GeneID" id="55966731"/>
<accession>A0A9P4Z4Z0</accession>
<dbReference type="RefSeq" id="XP_035325416.1">
    <property type="nucleotide sequence ID" value="XM_035462486.1"/>
</dbReference>
<evidence type="ECO:0000313" key="1">
    <source>
        <dbReference type="EMBL" id="KAF4126764.1"/>
    </source>
</evidence>
<comment type="caution">
    <text evidence="1">The sequence shown here is derived from an EMBL/GenBank/DDBJ whole genome shotgun (WGS) entry which is preliminary data.</text>
</comment>
<organism evidence="1 2">
    <name type="scientific">Geosmithia morbida</name>
    <dbReference type="NCBI Taxonomy" id="1094350"/>
    <lineage>
        <taxon>Eukaryota</taxon>
        <taxon>Fungi</taxon>
        <taxon>Dikarya</taxon>
        <taxon>Ascomycota</taxon>
        <taxon>Pezizomycotina</taxon>
        <taxon>Sordariomycetes</taxon>
        <taxon>Hypocreomycetidae</taxon>
        <taxon>Hypocreales</taxon>
        <taxon>Bionectriaceae</taxon>
        <taxon>Geosmithia</taxon>
    </lineage>
</organism>
<reference evidence="1" key="1">
    <citation type="submission" date="2020-03" db="EMBL/GenBank/DDBJ databases">
        <title>Site-based positive gene gene selection in Geosmithia morbida across the United States reveals a broad range of putative effectors and factors for local host and environmental adapation.</title>
        <authorList>
            <person name="Onufrak A."/>
            <person name="Murdoch R.W."/>
            <person name="Gazis R."/>
            <person name="Huff M."/>
            <person name="Staton M."/>
            <person name="Klingeman W."/>
            <person name="Hadziabdic D."/>
        </authorList>
    </citation>
    <scope>NUCLEOTIDE SEQUENCE</scope>
    <source>
        <strain evidence="1">1262</strain>
    </source>
</reference>
<dbReference type="AlphaFoldDB" id="A0A9P4Z4Z0"/>
<dbReference type="OrthoDB" id="2555959at2759"/>
<sequence>MLRSFKNLSPKTRLGVGLAIISWGLAGPYLSDAAESRMGLTPSERDKEELDRMTPHITVVDAKSGTITTATTK</sequence>
<dbReference type="EMBL" id="JAANYQ010000001">
    <property type="protein sequence ID" value="KAF4126764.1"/>
    <property type="molecule type" value="Genomic_DNA"/>
</dbReference>
<dbReference type="Proteomes" id="UP000749293">
    <property type="component" value="Unassembled WGS sequence"/>
</dbReference>